<gene>
    <name evidence="2" type="ORF">AB1471_13950</name>
</gene>
<dbReference type="SUPFAM" id="SSF52980">
    <property type="entry name" value="Restriction endonuclease-like"/>
    <property type="match status" value="1"/>
</dbReference>
<keyword evidence="2" id="KW-0540">Nuclease</keyword>
<proteinExistence type="predicted"/>
<protein>
    <submittedName>
        <fullName evidence="2">TnsA endonuclease N-terminal domain-containing protein</fullName>
    </submittedName>
</protein>
<dbReference type="RefSeq" id="WP_367780381.1">
    <property type="nucleotide sequence ID" value="NZ_JBFMIA010000017.1"/>
</dbReference>
<organism evidence="2 3">
    <name type="scientific">Jeotgalibacillus marinus</name>
    <dbReference type="NCBI Taxonomy" id="86667"/>
    <lineage>
        <taxon>Bacteria</taxon>
        <taxon>Bacillati</taxon>
        <taxon>Bacillota</taxon>
        <taxon>Bacilli</taxon>
        <taxon>Bacillales</taxon>
        <taxon>Caryophanaceae</taxon>
        <taxon>Jeotgalibacillus</taxon>
    </lineage>
</organism>
<dbReference type="InterPro" id="IPR011856">
    <property type="entry name" value="tRNA_endonuc-like_dom_sf"/>
</dbReference>
<dbReference type="Pfam" id="PF08722">
    <property type="entry name" value="Tn7_TnsA-like_N"/>
    <property type="match status" value="1"/>
</dbReference>
<feature type="domain" description="TnsA endonuclease N-terminal" evidence="1">
    <location>
        <begin position="14"/>
        <end position="67"/>
    </location>
</feature>
<name>A0ABV3Q6C0_9BACL</name>
<dbReference type="EMBL" id="JBFMIA010000017">
    <property type="protein sequence ID" value="MEW9502895.1"/>
    <property type="molecule type" value="Genomic_DNA"/>
</dbReference>
<dbReference type="Gene3D" id="3.40.1350.10">
    <property type="match status" value="1"/>
</dbReference>
<dbReference type="Proteomes" id="UP001556040">
    <property type="component" value="Unassembled WGS sequence"/>
</dbReference>
<evidence type="ECO:0000259" key="1">
    <source>
        <dbReference type="Pfam" id="PF08722"/>
    </source>
</evidence>
<accession>A0ABV3Q6C0</accession>
<dbReference type="InterPro" id="IPR011335">
    <property type="entry name" value="Restrct_endonuc-II-like"/>
</dbReference>
<comment type="caution">
    <text evidence="2">The sequence shown here is derived from an EMBL/GenBank/DDBJ whole genome shotgun (WGS) entry which is preliminary data.</text>
</comment>
<keyword evidence="2" id="KW-0378">Hydrolase</keyword>
<reference evidence="2 3" key="1">
    <citation type="journal article" date="1979" name="Int. J. Syst. Evol. Microbiol.">
        <title>Bacillus globisporus subsp. marinus subsp. nov.</title>
        <authorList>
            <person name="Liu H."/>
        </authorList>
    </citation>
    <scope>NUCLEOTIDE SEQUENCE [LARGE SCALE GENOMIC DNA]</scope>
    <source>
        <strain evidence="2 3">DSM 1297</strain>
    </source>
</reference>
<evidence type="ECO:0000313" key="2">
    <source>
        <dbReference type="EMBL" id="MEW9502895.1"/>
    </source>
</evidence>
<dbReference type="InterPro" id="IPR014833">
    <property type="entry name" value="TnsA_N"/>
</dbReference>
<sequence length="77" mass="9024">MEKHYFYISEFFNCIKDIREQFPLLPIEETIIIADELGIDHPKHPKTGEYIVMTTDFILTVENGNERIDIARKGQTP</sequence>
<keyword evidence="2" id="KW-0255">Endonuclease</keyword>
<evidence type="ECO:0000313" key="3">
    <source>
        <dbReference type="Proteomes" id="UP001556040"/>
    </source>
</evidence>
<dbReference type="GO" id="GO:0004519">
    <property type="term" value="F:endonuclease activity"/>
    <property type="evidence" value="ECO:0007669"/>
    <property type="project" value="UniProtKB-KW"/>
</dbReference>
<keyword evidence="3" id="KW-1185">Reference proteome</keyword>